<dbReference type="EMBL" id="CP000825">
    <property type="protein sequence ID" value="ABV50058.1"/>
    <property type="molecule type" value="Genomic_DNA"/>
</dbReference>
<dbReference type="HOGENOM" id="CLU_1276686_0_0_3"/>
<gene>
    <name evidence="1" type="ordered locus">P9215_04421</name>
</gene>
<dbReference type="AlphaFoldDB" id="A8G377"/>
<reference evidence="1 2" key="1">
    <citation type="journal article" date="2007" name="PLoS Genet.">
        <title>Patterns and implications of gene gain and loss in the evolution of Prochlorococcus.</title>
        <authorList>
            <person name="Kettler G.C."/>
            <person name="Martiny A.C."/>
            <person name="Huang K."/>
            <person name="Zucker J."/>
            <person name="Coleman M.L."/>
            <person name="Rodrigue S."/>
            <person name="Chen F."/>
            <person name="Lapidus A."/>
            <person name="Ferriera S."/>
            <person name="Johnson J."/>
            <person name="Steglich C."/>
            <person name="Church G.M."/>
            <person name="Richardson P."/>
            <person name="Chisholm S.W."/>
        </authorList>
    </citation>
    <scope>NUCLEOTIDE SEQUENCE [LARGE SCALE GENOMIC DNA]</scope>
    <source>
        <strain evidence="1 2">MIT 9215</strain>
    </source>
</reference>
<dbReference type="KEGG" id="pmh:P9215_04421"/>
<dbReference type="RefSeq" id="WP_012007200.1">
    <property type="nucleotide sequence ID" value="NC_009840.1"/>
</dbReference>
<proteinExistence type="predicted"/>
<evidence type="ECO:0000313" key="2">
    <source>
        <dbReference type="Proteomes" id="UP000002014"/>
    </source>
</evidence>
<dbReference type="Proteomes" id="UP000002014">
    <property type="component" value="Chromosome"/>
</dbReference>
<dbReference type="STRING" id="93060.P9215_04421"/>
<sequence length="216" mass="25107">MTNDIEKVGPSIEQEFQKALEQGIDNGYEEILDSELTFKPKDKIIYFLFEGFCNGLQEITLENYDGDDLDNSEFVLSNSQEIGLGCYFYLPDEKEALKKYISYDDSDWIFPDNEAFIKEILSNDKNLILVKTKNLEFKFPESWEETYGDIYKLNSGNYTRLDGDYSYNFGYDEEGGMYSTNGLVKVLYVDCQTRETFKIIDLGTDYKSKLKELDLI</sequence>
<organism evidence="1 2">
    <name type="scientific">Prochlorococcus marinus (strain MIT 9215)</name>
    <dbReference type="NCBI Taxonomy" id="93060"/>
    <lineage>
        <taxon>Bacteria</taxon>
        <taxon>Bacillati</taxon>
        <taxon>Cyanobacteriota</taxon>
        <taxon>Cyanophyceae</taxon>
        <taxon>Synechococcales</taxon>
        <taxon>Prochlorococcaceae</taxon>
        <taxon>Prochlorococcus</taxon>
    </lineage>
</organism>
<name>A8G377_PROM2</name>
<protein>
    <submittedName>
        <fullName evidence="1">Uncharacterized protein</fullName>
    </submittedName>
</protein>
<evidence type="ECO:0000313" key="1">
    <source>
        <dbReference type="EMBL" id="ABV50058.1"/>
    </source>
</evidence>
<dbReference type="OrthoDB" id="9812921at2"/>
<accession>A8G377</accession>